<sequence>MHRVVDRAEGRRQTTRRRSPEHEARAQAHTQPAPAGPAERRAPERRHLAHAEVPRRTRPPATTALAVCPQHQELPRTSGVGAHVRNPLHAPPRAAARAGCSNRGRQGRNRQALKDIWAQCNL</sequence>
<protein>
    <submittedName>
        <fullName evidence="2">Uncharacterized protein</fullName>
    </submittedName>
</protein>
<keyword evidence="3" id="KW-1185">Reference proteome</keyword>
<feature type="compositionally biased region" description="Basic and acidic residues" evidence="1">
    <location>
        <begin position="38"/>
        <end position="55"/>
    </location>
</feature>
<evidence type="ECO:0000256" key="1">
    <source>
        <dbReference type="SAM" id="MobiDB-lite"/>
    </source>
</evidence>
<comment type="caution">
    <text evidence="2">The sequence shown here is derived from an EMBL/GenBank/DDBJ whole genome shotgun (WGS) entry which is preliminary data.</text>
</comment>
<feature type="region of interest" description="Disordered" evidence="1">
    <location>
        <begin position="1"/>
        <end position="63"/>
    </location>
</feature>
<name>A0ABN9VUA0_9DINO</name>
<evidence type="ECO:0000313" key="2">
    <source>
        <dbReference type="EMBL" id="CAK0877118.1"/>
    </source>
</evidence>
<dbReference type="EMBL" id="CAUYUJ010017704">
    <property type="protein sequence ID" value="CAK0877118.1"/>
    <property type="molecule type" value="Genomic_DNA"/>
</dbReference>
<dbReference type="Proteomes" id="UP001189429">
    <property type="component" value="Unassembled WGS sequence"/>
</dbReference>
<accession>A0ABN9VUA0</accession>
<evidence type="ECO:0000313" key="3">
    <source>
        <dbReference type="Proteomes" id="UP001189429"/>
    </source>
</evidence>
<feature type="compositionally biased region" description="Basic and acidic residues" evidence="1">
    <location>
        <begin position="1"/>
        <end position="26"/>
    </location>
</feature>
<organism evidence="2 3">
    <name type="scientific">Prorocentrum cordatum</name>
    <dbReference type="NCBI Taxonomy" id="2364126"/>
    <lineage>
        <taxon>Eukaryota</taxon>
        <taxon>Sar</taxon>
        <taxon>Alveolata</taxon>
        <taxon>Dinophyceae</taxon>
        <taxon>Prorocentrales</taxon>
        <taxon>Prorocentraceae</taxon>
        <taxon>Prorocentrum</taxon>
    </lineage>
</organism>
<gene>
    <name evidence="2" type="ORF">PCOR1329_LOCUS61263</name>
</gene>
<proteinExistence type="predicted"/>
<reference evidence="2" key="1">
    <citation type="submission" date="2023-10" db="EMBL/GenBank/DDBJ databases">
        <authorList>
            <person name="Chen Y."/>
            <person name="Shah S."/>
            <person name="Dougan E. K."/>
            <person name="Thang M."/>
            <person name="Chan C."/>
        </authorList>
    </citation>
    <scope>NUCLEOTIDE SEQUENCE [LARGE SCALE GENOMIC DNA]</scope>
</reference>